<protein>
    <submittedName>
        <fullName evidence="4">TetR family transcriptional regulator</fullName>
    </submittedName>
</protein>
<keyword evidence="1 2" id="KW-0238">DNA-binding</keyword>
<evidence type="ECO:0000256" key="2">
    <source>
        <dbReference type="PROSITE-ProRule" id="PRU00335"/>
    </source>
</evidence>
<reference evidence="4 5" key="1">
    <citation type="submission" date="2020-01" db="EMBL/GenBank/DDBJ databases">
        <title>Paenibacillus soybeanensis sp. nov. isolated from the nodules of soybean (Glycine max(L.) Merr).</title>
        <authorList>
            <person name="Wang H."/>
        </authorList>
    </citation>
    <scope>NUCLEOTIDE SEQUENCE [LARGE SCALE GENOMIC DNA]</scope>
    <source>
        <strain evidence="4 5">T1</strain>
    </source>
</reference>
<proteinExistence type="predicted"/>
<feature type="domain" description="HTH tetR-type" evidence="3">
    <location>
        <begin position="6"/>
        <end position="66"/>
    </location>
</feature>
<gene>
    <name evidence="4" type="ORF">GT019_13455</name>
</gene>
<evidence type="ECO:0000313" key="4">
    <source>
        <dbReference type="EMBL" id="NBD24886.1"/>
    </source>
</evidence>
<accession>A0ABW9XQG3</accession>
<dbReference type="PROSITE" id="PS50977">
    <property type="entry name" value="HTH_TETR_2"/>
    <property type="match status" value="1"/>
</dbReference>
<dbReference type="PANTHER" id="PTHR30055:SF226">
    <property type="entry name" value="HTH-TYPE TRANSCRIPTIONAL REGULATOR PKSA"/>
    <property type="match status" value="1"/>
</dbReference>
<dbReference type="RefSeq" id="WP_161743694.1">
    <property type="nucleotide sequence ID" value="NZ_JAAAMV010000009.1"/>
</dbReference>
<dbReference type="EMBL" id="JAAAMV010000009">
    <property type="protein sequence ID" value="NBD24886.1"/>
    <property type="molecule type" value="Genomic_DNA"/>
</dbReference>
<feature type="DNA-binding region" description="H-T-H motif" evidence="2">
    <location>
        <begin position="29"/>
        <end position="48"/>
    </location>
</feature>
<dbReference type="InterPro" id="IPR039536">
    <property type="entry name" value="TetR_C_Proteobacteria"/>
</dbReference>
<dbReference type="InterPro" id="IPR001647">
    <property type="entry name" value="HTH_TetR"/>
</dbReference>
<dbReference type="Pfam" id="PF14246">
    <property type="entry name" value="TetR_C_7"/>
    <property type="match status" value="1"/>
</dbReference>
<dbReference type="InterPro" id="IPR009057">
    <property type="entry name" value="Homeodomain-like_sf"/>
</dbReference>
<dbReference type="InterPro" id="IPR050109">
    <property type="entry name" value="HTH-type_TetR-like_transc_reg"/>
</dbReference>
<dbReference type="PRINTS" id="PR00455">
    <property type="entry name" value="HTHTETR"/>
</dbReference>
<evidence type="ECO:0000259" key="3">
    <source>
        <dbReference type="PROSITE" id="PS50977"/>
    </source>
</evidence>
<dbReference type="SUPFAM" id="SSF46689">
    <property type="entry name" value="Homeodomain-like"/>
    <property type="match status" value="1"/>
</dbReference>
<dbReference type="PANTHER" id="PTHR30055">
    <property type="entry name" value="HTH-TYPE TRANSCRIPTIONAL REGULATOR RUTR"/>
    <property type="match status" value="1"/>
</dbReference>
<dbReference type="Proteomes" id="UP000665561">
    <property type="component" value="Unassembled WGS sequence"/>
</dbReference>
<dbReference type="Pfam" id="PF00440">
    <property type="entry name" value="TetR_N"/>
    <property type="match status" value="1"/>
</dbReference>
<dbReference type="Gene3D" id="1.10.357.10">
    <property type="entry name" value="Tetracycline Repressor, domain 2"/>
    <property type="match status" value="2"/>
</dbReference>
<keyword evidence="5" id="KW-1185">Reference proteome</keyword>
<evidence type="ECO:0000256" key="1">
    <source>
        <dbReference type="ARBA" id="ARBA00023125"/>
    </source>
</evidence>
<sequence length="195" mass="21937">MDDHETGTSDRILDAALRLMQAKGFKSVTIKDIAAASDVSEMTVFRHYKTKKGVLEAAVQKYSYTPGLKIIVEQNVVYDLNHDLKLIAASYLDLMEVNRGIFLIAVQERATMPELIGLIADNTKRLHGVLTDYFLTMQERGKMAVTDASKQAMMFLTMYYGYFSSRALWDTQFISDTQEEFIATSVSTFCEGLAT</sequence>
<organism evidence="4 5">
    <name type="scientific">Paenibacillus glycinis</name>
    <dbReference type="NCBI Taxonomy" id="2697035"/>
    <lineage>
        <taxon>Bacteria</taxon>
        <taxon>Bacillati</taxon>
        <taxon>Bacillota</taxon>
        <taxon>Bacilli</taxon>
        <taxon>Bacillales</taxon>
        <taxon>Paenibacillaceae</taxon>
        <taxon>Paenibacillus</taxon>
    </lineage>
</organism>
<dbReference type="SUPFAM" id="SSF48498">
    <property type="entry name" value="Tetracyclin repressor-like, C-terminal domain"/>
    <property type="match status" value="1"/>
</dbReference>
<name>A0ABW9XQG3_9BACL</name>
<comment type="caution">
    <text evidence="4">The sequence shown here is derived from an EMBL/GenBank/DDBJ whole genome shotgun (WGS) entry which is preliminary data.</text>
</comment>
<evidence type="ECO:0000313" key="5">
    <source>
        <dbReference type="Proteomes" id="UP000665561"/>
    </source>
</evidence>
<dbReference type="InterPro" id="IPR036271">
    <property type="entry name" value="Tet_transcr_reg_TetR-rel_C_sf"/>
</dbReference>